<keyword evidence="3" id="KW-1185">Reference proteome</keyword>
<dbReference type="AlphaFoldDB" id="A0AAV7ISS9"/>
<accession>A0AAV7ISS9</accession>
<evidence type="ECO:0008006" key="4">
    <source>
        <dbReference type="Google" id="ProtNLM"/>
    </source>
</evidence>
<name>A0AAV7ISS9_COTGL</name>
<sequence length="183" mass="20011">MNDNKKESSELLEPVDERELDESRLEDEGVAGPSEISSDETITGDLFDEVVDDAPIEVVRLINAPNYMKKMSWVKLPFGPVTICGSTHGSGAIIDGNHRLRVQIANYMANPLLVKGVYVRILCQSSVDPINSYLMVRNSDDIVIEPGTSAMTEVGLHRSGFITPTKKSCDDQGGVPKKFAPFA</sequence>
<organism evidence="2 3">
    <name type="scientific">Cotesia glomerata</name>
    <name type="common">Lepidopteran parasitic wasp</name>
    <name type="synonym">Apanteles glomeratus</name>
    <dbReference type="NCBI Taxonomy" id="32391"/>
    <lineage>
        <taxon>Eukaryota</taxon>
        <taxon>Metazoa</taxon>
        <taxon>Ecdysozoa</taxon>
        <taxon>Arthropoda</taxon>
        <taxon>Hexapoda</taxon>
        <taxon>Insecta</taxon>
        <taxon>Pterygota</taxon>
        <taxon>Neoptera</taxon>
        <taxon>Endopterygota</taxon>
        <taxon>Hymenoptera</taxon>
        <taxon>Apocrita</taxon>
        <taxon>Ichneumonoidea</taxon>
        <taxon>Braconidae</taxon>
        <taxon>Microgastrinae</taxon>
        <taxon>Cotesia</taxon>
    </lineage>
</organism>
<reference evidence="2 3" key="1">
    <citation type="journal article" date="2021" name="J. Hered.">
        <title>A chromosome-level genome assembly of the parasitoid wasp, Cotesia glomerata (Hymenoptera: Braconidae).</title>
        <authorList>
            <person name="Pinto B.J."/>
            <person name="Weis J.J."/>
            <person name="Gamble T."/>
            <person name="Ode P.J."/>
            <person name="Paul R."/>
            <person name="Zaspel J.M."/>
        </authorList>
    </citation>
    <scope>NUCLEOTIDE SEQUENCE [LARGE SCALE GENOMIC DNA]</scope>
    <source>
        <strain evidence="2">CgM1</strain>
    </source>
</reference>
<proteinExistence type="predicted"/>
<gene>
    <name evidence="2" type="ORF">KQX54_015617</name>
</gene>
<evidence type="ECO:0000313" key="2">
    <source>
        <dbReference type="EMBL" id="KAH0567874.1"/>
    </source>
</evidence>
<comment type="caution">
    <text evidence="2">The sequence shown here is derived from an EMBL/GenBank/DDBJ whole genome shotgun (WGS) entry which is preliminary data.</text>
</comment>
<dbReference type="EMBL" id="JAHXZJ010000001">
    <property type="protein sequence ID" value="KAH0567874.1"/>
    <property type="molecule type" value="Genomic_DNA"/>
</dbReference>
<protein>
    <recommendedName>
        <fullName evidence="4">dUTPase-like domain-containing protein</fullName>
    </recommendedName>
</protein>
<dbReference type="Proteomes" id="UP000826195">
    <property type="component" value="Unassembled WGS sequence"/>
</dbReference>
<evidence type="ECO:0000313" key="3">
    <source>
        <dbReference type="Proteomes" id="UP000826195"/>
    </source>
</evidence>
<feature type="compositionally biased region" description="Basic and acidic residues" evidence="1">
    <location>
        <begin position="1"/>
        <end position="27"/>
    </location>
</feature>
<evidence type="ECO:0000256" key="1">
    <source>
        <dbReference type="SAM" id="MobiDB-lite"/>
    </source>
</evidence>
<feature type="region of interest" description="Disordered" evidence="1">
    <location>
        <begin position="1"/>
        <end position="42"/>
    </location>
</feature>